<feature type="chain" id="PRO_5015702864" description="Transporter" evidence="1">
    <location>
        <begin position="19"/>
        <end position="299"/>
    </location>
</feature>
<protein>
    <recommendedName>
        <fullName evidence="4">Transporter</fullName>
    </recommendedName>
</protein>
<dbReference type="RefSeq" id="WP_104709375.1">
    <property type="nucleotide sequence ID" value="NZ_PTRA01000001.1"/>
</dbReference>
<evidence type="ECO:0000256" key="1">
    <source>
        <dbReference type="SAM" id="SignalP"/>
    </source>
</evidence>
<keyword evidence="1" id="KW-0732">Signal</keyword>
<evidence type="ECO:0000313" key="2">
    <source>
        <dbReference type="EMBL" id="PQA58119.1"/>
    </source>
</evidence>
<accession>A0A2S7IKF7</accession>
<proteinExistence type="predicted"/>
<evidence type="ECO:0008006" key="4">
    <source>
        <dbReference type="Google" id="ProtNLM"/>
    </source>
</evidence>
<dbReference type="Proteomes" id="UP000239590">
    <property type="component" value="Unassembled WGS sequence"/>
</dbReference>
<sequence>MKKIVLLLFWSLSLPAWACDICGCGVGNAYYGIMPQSYRNFVGVRYRYRTYDSHLNSQLLRTKETFQTTELWGRFYPTQRIQMLAFVPYNFNYQSDAATSSRLNGLGDITVLANYNVFNTNMDTTDRAVNHTLLLGGGVKLATGRSNFVNDGSLGANANFQLGTGSTDFLLNAIYTLRYRSWGWNSDVSYRMTTTNAQHYRFGNRLSGSTSVFYVTSAGKKLTLMPNAGITAEYSSRDLKDGVRNSQTGGYATLATAGVEAYFGRFVAGANIQPPLAQELSGGDSRAKQRLQLHVTVLL</sequence>
<reference evidence="3" key="1">
    <citation type="submission" date="2018-02" db="EMBL/GenBank/DDBJ databases">
        <title>Genome sequencing of Solimonas sp. HR-BB.</title>
        <authorList>
            <person name="Lee Y."/>
            <person name="Jeon C.O."/>
        </authorList>
    </citation>
    <scope>NUCLEOTIDE SEQUENCE [LARGE SCALE GENOMIC DNA]</scope>
    <source>
        <strain evidence="3">HR-U</strain>
    </source>
</reference>
<name>A0A2S7IKF7_9BACT</name>
<evidence type="ECO:0000313" key="3">
    <source>
        <dbReference type="Proteomes" id="UP000239590"/>
    </source>
</evidence>
<gene>
    <name evidence="2" type="ORF">C5O19_00050</name>
</gene>
<comment type="caution">
    <text evidence="2">The sequence shown here is derived from an EMBL/GenBank/DDBJ whole genome shotgun (WGS) entry which is preliminary data.</text>
</comment>
<keyword evidence="3" id="KW-1185">Reference proteome</keyword>
<feature type="signal peptide" evidence="1">
    <location>
        <begin position="1"/>
        <end position="18"/>
    </location>
</feature>
<dbReference type="EMBL" id="PTRA01000001">
    <property type="protein sequence ID" value="PQA58119.1"/>
    <property type="molecule type" value="Genomic_DNA"/>
</dbReference>
<organism evidence="2 3">
    <name type="scientific">Siphonobacter curvatus</name>
    <dbReference type="NCBI Taxonomy" id="2094562"/>
    <lineage>
        <taxon>Bacteria</taxon>
        <taxon>Pseudomonadati</taxon>
        <taxon>Bacteroidota</taxon>
        <taxon>Cytophagia</taxon>
        <taxon>Cytophagales</taxon>
        <taxon>Cytophagaceae</taxon>
        <taxon>Siphonobacter</taxon>
    </lineage>
</organism>
<dbReference type="AlphaFoldDB" id="A0A2S7IKF7"/>
<dbReference type="OrthoDB" id="1405967at2"/>